<dbReference type="AlphaFoldDB" id="A0A1P8UXI6"/>
<evidence type="ECO:0000313" key="2">
    <source>
        <dbReference type="Proteomes" id="UP000187059"/>
    </source>
</evidence>
<protein>
    <submittedName>
        <fullName evidence="1">Putative DUF1833 protein</fullName>
    </submittedName>
</protein>
<dbReference type="EMBL" id="CP015093">
    <property type="protein sequence ID" value="APZ54112.1"/>
    <property type="molecule type" value="Genomic_DNA"/>
</dbReference>
<name>A0A1P8UXI6_9RHOB</name>
<organism evidence="1 2">
    <name type="scientific">Salipiger abyssi</name>
    <dbReference type="NCBI Taxonomy" id="1250539"/>
    <lineage>
        <taxon>Bacteria</taxon>
        <taxon>Pseudomonadati</taxon>
        <taxon>Pseudomonadota</taxon>
        <taxon>Alphaproteobacteria</taxon>
        <taxon>Rhodobacterales</taxon>
        <taxon>Roseobacteraceae</taxon>
        <taxon>Salipiger</taxon>
    </lineage>
</organism>
<dbReference type="Proteomes" id="UP000187059">
    <property type="component" value="Chromosome"/>
</dbReference>
<reference evidence="1 2" key="1">
    <citation type="submission" date="2016-04" db="EMBL/GenBank/DDBJ databases">
        <title>Deep-sea bacteria in the southern Pacific.</title>
        <authorList>
            <person name="Tang K."/>
        </authorList>
    </citation>
    <scope>NUCLEOTIDE SEQUENCE [LARGE SCALE GENOMIC DNA]</scope>
    <source>
        <strain evidence="1 2">JLT2014</strain>
    </source>
</reference>
<sequence length="166" mass="18113">MMDAEVSDELPVILIEITHAQLDAPIRLSTDNADLISVTDEGQIRGTRSSWLGADPETEPFLFVIAAAILPSDLDDTPEAGQLILDNLSPAMAELVRSYTDLAGISLATVMADMPNDPIEQALGLEITSAVITGTEITITYSFEERENEPFPKARMSRSWFPGLHR</sequence>
<dbReference type="KEGG" id="paby:Ga0080574_TMP3778"/>
<dbReference type="Pfam" id="PF08875">
    <property type="entry name" value="DUF1833"/>
    <property type="match status" value="1"/>
</dbReference>
<dbReference type="STRING" id="1250539.Ga0080574_TMP3778"/>
<keyword evidence="2" id="KW-1185">Reference proteome</keyword>
<evidence type="ECO:0000313" key="1">
    <source>
        <dbReference type="EMBL" id="APZ54112.1"/>
    </source>
</evidence>
<accession>A0A1P8UXI6</accession>
<gene>
    <name evidence="1" type="ORF">Ga0080574_TMP3778</name>
</gene>
<proteinExistence type="predicted"/>
<dbReference type="InterPro" id="IPR014974">
    <property type="entry name" value="DUF1833"/>
</dbReference>